<dbReference type="InterPro" id="IPR014710">
    <property type="entry name" value="RmlC-like_jellyroll"/>
</dbReference>
<dbReference type="EMBL" id="AP023355">
    <property type="protein sequence ID" value="BCJ35469.1"/>
    <property type="molecule type" value="Genomic_DNA"/>
</dbReference>
<feature type="domain" description="Pirin C-terminal" evidence="5">
    <location>
        <begin position="233"/>
        <end position="330"/>
    </location>
</feature>
<dbReference type="KEGG" id="atl:Athai_29720"/>
<evidence type="ECO:0008006" key="8">
    <source>
        <dbReference type="Google" id="ProtNLM"/>
    </source>
</evidence>
<evidence type="ECO:0000256" key="1">
    <source>
        <dbReference type="ARBA" id="ARBA00008416"/>
    </source>
</evidence>
<feature type="domain" description="Pirin N-terminal" evidence="4">
    <location>
        <begin position="84"/>
        <end position="181"/>
    </location>
</feature>
<dbReference type="Pfam" id="PF05726">
    <property type="entry name" value="Pirin_C"/>
    <property type="match status" value="1"/>
</dbReference>
<organism evidence="6 7">
    <name type="scientific">Actinocatenispora thailandica</name>
    <dbReference type="NCBI Taxonomy" id="227318"/>
    <lineage>
        <taxon>Bacteria</taxon>
        <taxon>Bacillati</taxon>
        <taxon>Actinomycetota</taxon>
        <taxon>Actinomycetes</taxon>
        <taxon>Micromonosporales</taxon>
        <taxon>Micromonosporaceae</taxon>
        <taxon>Actinocatenispora</taxon>
    </lineage>
</organism>
<sequence>MLRARPGRPGGVPEPSERPGPAARPPSIVSQERADGGAAFMSNLDTRPEVVVCGGRREVPAEPVHEVLPGRTVPLGESTVVRRLLPTLGRRLVGAWCFLDHYGPDDITDRPGMQVAPHPHTGLQTVSWLLSGTVAHRDSLGHVQLLEPSQLGLMTAGRGIAHSEQSPVPHPALLHGAQLWVALPGRYREVPPAFDHHPDLPVVTDRGLTATVLLGTLAGATSPGTTYSPLVGADLTLDPGADVRLPLERDFEYAVLSASGAAAVDATELAPGALMYLGTDRAEVRLRTEGGARLLLLGGEPFDEQIVMWWNFVGRSGDEIAGYRERWNTGNGFGVVQGYQGDRLIAPALPAAPLKPRGRTR</sequence>
<evidence type="ECO:0000256" key="3">
    <source>
        <dbReference type="SAM" id="MobiDB-lite"/>
    </source>
</evidence>
<evidence type="ECO:0000256" key="2">
    <source>
        <dbReference type="RuleBase" id="RU003457"/>
    </source>
</evidence>
<dbReference type="InterPro" id="IPR003829">
    <property type="entry name" value="Pirin_N_dom"/>
</dbReference>
<reference evidence="6 7" key="1">
    <citation type="submission" date="2020-08" db="EMBL/GenBank/DDBJ databases">
        <title>Whole genome shotgun sequence of Actinocatenispora thailandica NBRC 105041.</title>
        <authorList>
            <person name="Komaki H."/>
            <person name="Tamura T."/>
        </authorList>
    </citation>
    <scope>NUCLEOTIDE SEQUENCE [LARGE SCALE GENOMIC DNA]</scope>
    <source>
        <strain evidence="6 7">NBRC 105041</strain>
    </source>
</reference>
<dbReference type="InterPro" id="IPR011051">
    <property type="entry name" value="RmlC_Cupin_sf"/>
</dbReference>
<dbReference type="SUPFAM" id="SSF51182">
    <property type="entry name" value="RmlC-like cupins"/>
    <property type="match status" value="1"/>
</dbReference>
<evidence type="ECO:0000259" key="4">
    <source>
        <dbReference type="Pfam" id="PF02678"/>
    </source>
</evidence>
<dbReference type="InterPro" id="IPR008778">
    <property type="entry name" value="Pirin_C_dom"/>
</dbReference>
<keyword evidence="7" id="KW-1185">Reference proteome</keyword>
<dbReference type="Gene3D" id="2.60.120.10">
    <property type="entry name" value="Jelly Rolls"/>
    <property type="match status" value="1"/>
</dbReference>
<evidence type="ECO:0000259" key="5">
    <source>
        <dbReference type="Pfam" id="PF05726"/>
    </source>
</evidence>
<dbReference type="AlphaFoldDB" id="A0A7R7DPE9"/>
<gene>
    <name evidence="6" type="ORF">Athai_29720</name>
</gene>
<dbReference type="PANTHER" id="PTHR13903:SF8">
    <property type="entry name" value="PIRIN"/>
    <property type="match status" value="1"/>
</dbReference>
<dbReference type="Pfam" id="PF02678">
    <property type="entry name" value="Pirin"/>
    <property type="match status" value="1"/>
</dbReference>
<evidence type="ECO:0000313" key="6">
    <source>
        <dbReference type="EMBL" id="BCJ35469.1"/>
    </source>
</evidence>
<feature type="region of interest" description="Disordered" evidence="3">
    <location>
        <begin position="1"/>
        <end position="29"/>
    </location>
</feature>
<protein>
    <recommendedName>
        <fullName evidence="8">Pirin</fullName>
    </recommendedName>
</protein>
<comment type="similarity">
    <text evidence="1 2">Belongs to the pirin family.</text>
</comment>
<dbReference type="CDD" id="cd02909">
    <property type="entry name" value="cupin_pirin_N"/>
    <property type="match status" value="1"/>
</dbReference>
<dbReference type="InterPro" id="IPR012093">
    <property type="entry name" value="Pirin"/>
</dbReference>
<evidence type="ECO:0000313" key="7">
    <source>
        <dbReference type="Proteomes" id="UP000611640"/>
    </source>
</evidence>
<proteinExistence type="inferred from homology"/>
<dbReference type="Proteomes" id="UP000611640">
    <property type="component" value="Chromosome"/>
</dbReference>
<dbReference type="PANTHER" id="PTHR13903">
    <property type="entry name" value="PIRIN-RELATED"/>
    <property type="match status" value="1"/>
</dbReference>
<name>A0A7R7DPE9_9ACTN</name>
<accession>A0A7R7DPE9</accession>